<dbReference type="RefSeq" id="XP_030007713.1">
    <property type="nucleotide sequence ID" value="XM_030151853.1"/>
</dbReference>
<dbReference type="Pfam" id="PF13000">
    <property type="entry name" value="Acatn"/>
    <property type="match status" value="1"/>
</dbReference>
<comment type="catalytic activity">
    <reaction evidence="9">
        <text>acetyl-CoA(in) = acetyl-CoA(out)</text>
        <dbReference type="Rhea" id="RHEA:75039"/>
        <dbReference type="ChEBI" id="CHEBI:57288"/>
    </reaction>
    <physiologicalReaction direction="left-to-right" evidence="9">
        <dbReference type="Rhea" id="RHEA:75040"/>
    </physiologicalReaction>
</comment>
<dbReference type="OrthoDB" id="6415790at2759"/>
<name>A0A672Y7J5_9TELE</name>
<comment type="subunit">
    <text evidence="11">Homodimerizes.</text>
</comment>
<feature type="transmembrane region" description="Helical" evidence="15">
    <location>
        <begin position="148"/>
        <end position="165"/>
    </location>
</feature>
<proteinExistence type="inferred from homology"/>
<dbReference type="Gene3D" id="1.20.1250.20">
    <property type="entry name" value="MFS general substrate transporter like domains"/>
    <property type="match status" value="1"/>
</dbReference>
<feature type="transmembrane region" description="Helical" evidence="15">
    <location>
        <begin position="258"/>
        <end position="277"/>
    </location>
</feature>
<keyword evidence="8" id="KW-0325">Glycoprotein</keyword>
<dbReference type="GO" id="GO:0005789">
    <property type="term" value="C:endoplasmic reticulum membrane"/>
    <property type="evidence" value="ECO:0007669"/>
    <property type="project" value="UniProtKB-SubCell"/>
</dbReference>
<evidence type="ECO:0000313" key="16">
    <source>
        <dbReference type="Ensembl" id="ENSSORP00005002453.1"/>
    </source>
</evidence>
<feature type="transmembrane region" description="Helical" evidence="15">
    <location>
        <begin position="172"/>
        <end position="193"/>
    </location>
</feature>
<dbReference type="SUPFAM" id="SSF103473">
    <property type="entry name" value="MFS general substrate transporter"/>
    <property type="match status" value="1"/>
</dbReference>
<comment type="subcellular location">
    <subcellularLocation>
        <location evidence="1">Endoplasmic reticulum membrane</location>
        <topology evidence="1">Multi-pass membrane protein</topology>
    </subcellularLocation>
</comment>
<dbReference type="AlphaFoldDB" id="A0A672Y7J5"/>
<feature type="region of interest" description="Disordered" evidence="14">
    <location>
        <begin position="1"/>
        <end position="51"/>
    </location>
</feature>
<keyword evidence="2" id="KW-0813">Transport</keyword>
<dbReference type="InterPro" id="IPR036259">
    <property type="entry name" value="MFS_trans_sf"/>
</dbReference>
<keyword evidence="7 15" id="KW-0472">Membrane</keyword>
<feature type="compositionally biased region" description="Basic and acidic residues" evidence="14">
    <location>
        <begin position="25"/>
        <end position="36"/>
    </location>
</feature>
<evidence type="ECO:0000313" key="17">
    <source>
        <dbReference type="Proteomes" id="UP000472271"/>
    </source>
</evidence>
<evidence type="ECO:0000256" key="12">
    <source>
        <dbReference type="ARBA" id="ARBA00074217"/>
    </source>
</evidence>
<sequence length="550" mass="61397">MELSESITHKNGRQRKVTCASDPPENMRDLLRRDTSSSDPDVEEEAEDLIQGSDSEERRYHRVRPGIRGELGNVLLLLFLYVLQGIPLGLAGSIPLILQSRNVSYKDQAFFSFVFWPFSLKLLWAPLVDALYFSRFGRRKSWLVPTQYLLGLFMLCLSVTVNSLLQNEARPNVVTLTAVFFMLAFLAATQDIAVDGWALTMLSRENVGYASTCNSVGQTAGYFLGNVLFLALESADFCNKYLRIEPKDTGIVTLSDFLFFWGIVFLVSTTLVAIFKGENEPRKGKRRVQEETQGVMETYKLLFSIIKMPTVFTFCFLLLTAKVGFSAADAVTGLKLVEAGVPKEQLALLAVPMVPLQILLPVVISKYTAGPRPLDVFYKAFPFRLLIGLGYALLVWWTPSVKQEGGFPVYYYAIVLLSYALHQVALYSMYVACMAFHAKVSDPLIGGTYMTLLNTVTNLGGNWPSTVALWMVDPLTYKECQGAPGQSCGSVEEAGLCVKEDGVCVTTLDGYYVESVVCVVIGLAWWVWLGKKMRRLQEQSPAAWRCRVEQ</sequence>
<gene>
    <name evidence="16" type="primary">slc33a1</name>
</gene>
<evidence type="ECO:0000256" key="2">
    <source>
        <dbReference type="ARBA" id="ARBA00022448"/>
    </source>
</evidence>
<evidence type="ECO:0000256" key="3">
    <source>
        <dbReference type="ARBA" id="ARBA00022553"/>
    </source>
</evidence>
<evidence type="ECO:0000256" key="5">
    <source>
        <dbReference type="ARBA" id="ARBA00022824"/>
    </source>
</evidence>
<dbReference type="RefSeq" id="XP_030007715.1">
    <property type="nucleotide sequence ID" value="XM_030151855.1"/>
</dbReference>
<comment type="similarity">
    <text evidence="10">Belongs to the SLC33A transporter family.</text>
</comment>
<organism evidence="16 17">
    <name type="scientific">Sphaeramia orbicularis</name>
    <name type="common">orbiculate cardinalfish</name>
    <dbReference type="NCBI Taxonomy" id="375764"/>
    <lineage>
        <taxon>Eukaryota</taxon>
        <taxon>Metazoa</taxon>
        <taxon>Chordata</taxon>
        <taxon>Craniata</taxon>
        <taxon>Vertebrata</taxon>
        <taxon>Euteleostomi</taxon>
        <taxon>Actinopterygii</taxon>
        <taxon>Neopterygii</taxon>
        <taxon>Teleostei</taxon>
        <taxon>Neoteleostei</taxon>
        <taxon>Acanthomorphata</taxon>
        <taxon>Gobiaria</taxon>
        <taxon>Kurtiformes</taxon>
        <taxon>Apogonoidei</taxon>
        <taxon>Apogonidae</taxon>
        <taxon>Apogoninae</taxon>
        <taxon>Sphaeramia</taxon>
    </lineage>
</organism>
<feature type="transmembrane region" description="Helical" evidence="15">
    <location>
        <begin position="511"/>
        <end position="529"/>
    </location>
</feature>
<protein>
    <recommendedName>
        <fullName evidence="12">Acetyl-coenzyme A transporter 1</fullName>
    </recommendedName>
    <alternativeName>
        <fullName evidence="13">Solute carrier family 33 member 1</fullName>
    </alternativeName>
</protein>
<feature type="transmembrane region" description="Helical" evidence="15">
    <location>
        <begin position="345"/>
        <end position="364"/>
    </location>
</feature>
<keyword evidence="3" id="KW-0597">Phosphoprotein</keyword>
<reference evidence="16" key="3">
    <citation type="submission" date="2025-09" db="UniProtKB">
        <authorList>
            <consortium name="Ensembl"/>
        </authorList>
    </citation>
    <scope>IDENTIFICATION</scope>
</reference>
<dbReference type="GO" id="GO:0008521">
    <property type="term" value="F:acetyl-CoA transmembrane transporter activity"/>
    <property type="evidence" value="ECO:0007669"/>
    <property type="project" value="InterPro"/>
</dbReference>
<dbReference type="FunFam" id="1.20.1250.20:FF:000287">
    <property type="entry name" value="acetyl-coenzyme A transporter 1 isoform X1"/>
    <property type="match status" value="1"/>
</dbReference>
<evidence type="ECO:0000256" key="14">
    <source>
        <dbReference type="SAM" id="MobiDB-lite"/>
    </source>
</evidence>
<keyword evidence="17" id="KW-1185">Reference proteome</keyword>
<dbReference type="PANTHER" id="PTHR12778">
    <property type="entry name" value="SOLUTE CARRIER FAMILY 33 ACETYL-COA TRANSPORTER -RELATED"/>
    <property type="match status" value="1"/>
</dbReference>
<dbReference type="CTD" id="9197"/>
<dbReference type="InterPro" id="IPR004752">
    <property type="entry name" value="AmpG_permease/AT-1"/>
</dbReference>
<reference evidence="16" key="1">
    <citation type="submission" date="2019-06" db="EMBL/GenBank/DDBJ databases">
        <authorList>
            <consortium name="Wellcome Sanger Institute Data Sharing"/>
        </authorList>
    </citation>
    <scope>NUCLEOTIDE SEQUENCE [LARGE SCALE GENOMIC DNA]</scope>
</reference>
<dbReference type="Proteomes" id="UP000472271">
    <property type="component" value="Chromosome 13"/>
</dbReference>
<feature type="transmembrane region" description="Helical" evidence="15">
    <location>
        <begin position="409"/>
        <end position="432"/>
    </location>
</feature>
<evidence type="ECO:0000256" key="15">
    <source>
        <dbReference type="SAM" id="Phobius"/>
    </source>
</evidence>
<feature type="transmembrane region" description="Helical" evidence="15">
    <location>
        <begin position="110"/>
        <end position="128"/>
    </location>
</feature>
<evidence type="ECO:0000256" key="10">
    <source>
        <dbReference type="ARBA" id="ARBA00061205"/>
    </source>
</evidence>
<evidence type="ECO:0000256" key="1">
    <source>
        <dbReference type="ARBA" id="ARBA00004477"/>
    </source>
</evidence>
<feature type="transmembrane region" description="Helical" evidence="15">
    <location>
        <begin position="74"/>
        <end position="98"/>
    </location>
</feature>
<evidence type="ECO:0000256" key="9">
    <source>
        <dbReference type="ARBA" id="ARBA00051707"/>
    </source>
</evidence>
<dbReference type="RefSeq" id="XP_030007716.1">
    <property type="nucleotide sequence ID" value="XM_030151856.1"/>
</dbReference>
<feature type="transmembrane region" description="Helical" evidence="15">
    <location>
        <begin position="376"/>
        <end position="397"/>
    </location>
</feature>
<evidence type="ECO:0000256" key="13">
    <source>
        <dbReference type="ARBA" id="ARBA00075956"/>
    </source>
</evidence>
<feature type="transmembrane region" description="Helical" evidence="15">
    <location>
        <begin position="298"/>
        <end position="325"/>
    </location>
</feature>
<evidence type="ECO:0000256" key="6">
    <source>
        <dbReference type="ARBA" id="ARBA00022989"/>
    </source>
</evidence>
<evidence type="ECO:0000256" key="7">
    <source>
        <dbReference type="ARBA" id="ARBA00023136"/>
    </source>
</evidence>
<dbReference type="PANTHER" id="PTHR12778:SF9">
    <property type="entry name" value="ACETYL-COENZYME A TRANSPORTER 1"/>
    <property type="match status" value="1"/>
</dbReference>
<evidence type="ECO:0000256" key="8">
    <source>
        <dbReference type="ARBA" id="ARBA00023180"/>
    </source>
</evidence>
<dbReference type="GO" id="GO:0035348">
    <property type="term" value="P:acetyl-CoA transmembrane transport"/>
    <property type="evidence" value="ECO:0007669"/>
    <property type="project" value="InterPro"/>
</dbReference>
<feature type="transmembrane region" description="Helical" evidence="15">
    <location>
        <begin position="444"/>
        <end position="463"/>
    </location>
</feature>
<dbReference type="RefSeq" id="XP_030007714.1">
    <property type="nucleotide sequence ID" value="XM_030151854.1"/>
</dbReference>
<dbReference type="InterPro" id="IPR024371">
    <property type="entry name" value="AcetylCoA_trans_1-like"/>
</dbReference>
<keyword evidence="6 15" id="KW-1133">Transmembrane helix</keyword>
<reference evidence="16" key="2">
    <citation type="submission" date="2025-08" db="UniProtKB">
        <authorList>
            <consortium name="Ensembl"/>
        </authorList>
    </citation>
    <scope>IDENTIFICATION</scope>
</reference>
<keyword evidence="4 15" id="KW-0812">Transmembrane</keyword>
<accession>A0A672Y7J5</accession>
<evidence type="ECO:0000256" key="11">
    <source>
        <dbReference type="ARBA" id="ARBA00063974"/>
    </source>
</evidence>
<dbReference type="InParanoid" id="A0A672Y7J5"/>
<dbReference type="Ensembl" id="ENSSORT00005002515.1">
    <property type="protein sequence ID" value="ENSSORP00005002453.1"/>
    <property type="gene ID" value="ENSSORG00005001459.1"/>
</dbReference>
<dbReference type="GeneID" id="115431473"/>
<keyword evidence="5" id="KW-0256">Endoplasmic reticulum</keyword>
<evidence type="ECO:0000256" key="4">
    <source>
        <dbReference type="ARBA" id="ARBA00022692"/>
    </source>
</evidence>